<evidence type="ECO:0000313" key="5">
    <source>
        <dbReference type="EMBL" id="KID87920.1"/>
    </source>
</evidence>
<sequence>MPDVRSARPHRFMTGACAVGPRRLCPLNVDHMRPVCATNSSASSSASKGVINARHPRPFRCCPYARLPCMVLWSSLWASFRPALRVWSSPQAQAASAYVRHRIASPSLKVLQGLPPIAMPPPTYPKYEGGTPSADHLCVLVHGLWGNPDHMRNVAKSLRSLYSSSELRLLFAKRNIGSFTYDGIERGGERICSEIEEELRAVEDSGGKITKISIVGYSLGGLVCRYAIGLLYAKGVLDQLECMNFTTFASPHLGVRTPLKGWHNHIWNVMGARTLSMSGRQLFTIDNFRDTGRPLLSVLAEPTSIFMLGLRKFRRHTLYTNIINDRSAVYYTTGITKTDPYRKLDTVKVNYLKGYNGVLLDPANPVQPSPKLRGPATISSVTGSIVDWIKRIPFMITVAVFVPIGVLAYLCNSVIQNIRSSKRIRLYEQGHAGVSIDGYRVPVFIKELREEVENTYEALNSSQNQEYLATEDEDDVDAMSAEDRRLIQRERRLSTPTQPTLALTAHQFEMIRSLDTLKWRKYPVWIHNHRHSHAAIIVRMEKKAFDEGWIVLKHFAEEEFLV</sequence>
<organism evidence="5 6">
    <name type="scientific">Metarhizium guizhouense (strain ARSEF 977)</name>
    <dbReference type="NCBI Taxonomy" id="1276136"/>
    <lineage>
        <taxon>Eukaryota</taxon>
        <taxon>Fungi</taxon>
        <taxon>Dikarya</taxon>
        <taxon>Ascomycota</taxon>
        <taxon>Pezizomycotina</taxon>
        <taxon>Sordariomycetes</taxon>
        <taxon>Hypocreomycetidae</taxon>
        <taxon>Hypocreales</taxon>
        <taxon>Clavicipitaceae</taxon>
        <taxon>Metarhizium</taxon>
    </lineage>
</organism>
<dbReference type="EMBL" id="AZNH01000014">
    <property type="protein sequence ID" value="KID87920.1"/>
    <property type="molecule type" value="Genomic_DNA"/>
</dbReference>
<keyword evidence="3" id="KW-0472">Membrane</keyword>
<dbReference type="HOGENOM" id="CLU_027968_1_0_1"/>
<dbReference type="GO" id="GO:0047372">
    <property type="term" value="F:monoacylglycerol lipase activity"/>
    <property type="evidence" value="ECO:0007669"/>
    <property type="project" value="TreeGrafter"/>
</dbReference>
<feature type="domain" description="DUF676" evidence="4">
    <location>
        <begin position="133"/>
        <end position="332"/>
    </location>
</feature>
<dbReference type="Gene3D" id="3.40.50.1820">
    <property type="entry name" value="alpha/beta hydrolase"/>
    <property type="match status" value="1"/>
</dbReference>
<dbReference type="OrthoDB" id="273452at2759"/>
<keyword evidence="3" id="KW-0812">Transmembrane</keyword>
<name>A0A0B4GLA9_METGA</name>
<dbReference type="Pfam" id="PF05057">
    <property type="entry name" value="DUF676"/>
    <property type="match status" value="1"/>
</dbReference>
<dbReference type="InterPro" id="IPR044294">
    <property type="entry name" value="Lipase-like"/>
</dbReference>
<evidence type="ECO:0000256" key="1">
    <source>
        <dbReference type="ARBA" id="ARBA00007920"/>
    </source>
</evidence>
<keyword evidence="2" id="KW-0443">Lipid metabolism</keyword>
<accession>A0A0B4GLA9</accession>
<keyword evidence="2" id="KW-0442">Lipid degradation</keyword>
<dbReference type="GO" id="GO:0004622">
    <property type="term" value="F:phosphatidylcholine lysophospholipase activity"/>
    <property type="evidence" value="ECO:0007669"/>
    <property type="project" value="TreeGrafter"/>
</dbReference>
<keyword evidence="6" id="KW-1185">Reference proteome</keyword>
<dbReference type="PANTHER" id="PTHR12482:SF65">
    <property type="entry name" value="ESTERASE, PUTATIVE (AFU_ORTHOLOGUE AFUA_3G12320)-RELATED"/>
    <property type="match status" value="1"/>
</dbReference>
<evidence type="ECO:0000259" key="4">
    <source>
        <dbReference type="Pfam" id="PF05057"/>
    </source>
</evidence>
<comment type="similarity">
    <text evidence="1">Belongs to the putative lipase ROG1 family.</text>
</comment>
<dbReference type="InterPro" id="IPR007751">
    <property type="entry name" value="DUF676_lipase-like"/>
</dbReference>
<evidence type="ECO:0000256" key="2">
    <source>
        <dbReference type="ARBA" id="ARBA00022963"/>
    </source>
</evidence>
<dbReference type="Proteomes" id="UP000031192">
    <property type="component" value="Unassembled WGS sequence"/>
</dbReference>
<comment type="caution">
    <text evidence="5">The sequence shown here is derived from an EMBL/GenBank/DDBJ whole genome shotgun (WGS) entry which is preliminary data.</text>
</comment>
<keyword evidence="3" id="KW-1133">Transmembrane helix</keyword>
<evidence type="ECO:0000313" key="6">
    <source>
        <dbReference type="Proteomes" id="UP000031192"/>
    </source>
</evidence>
<proteinExistence type="inferred from homology"/>
<dbReference type="PANTHER" id="PTHR12482">
    <property type="entry name" value="LIPASE ROG1-RELATED-RELATED"/>
    <property type="match status" value="1"/>
</dbReference>
<protein>
    <submittedName>
        <fullName evidence="5">Lipid particle protein</fullName>
    </submittedName>
</protein>
<dbReference type="SUPFAM" id="SSF53474">
    <property type="entry name" value="alpha/beta-Hydrolases"/>
    <property type="match status" value="1"/>
</dbReference>
<feature type="transmembrane region" description="Helical" evidence="3">
    <location>
        <begin position="394"/>
        <end position="415"/>
    </location>
</feature>
<dbReference type="AlphaFoldDB" id="A0A0B4GLA9"/>
<gene>
    <name evidence="5" type="ORF">MGU_05158</name>
</gene>
<reference evidence="5 6" key="1">
    <citation type="journal article" date="2014" name="Proc. Natl. Acad. Sci. U.S.A.">
        <title>Trajectory and genomic determinants of fungal-pathogen speciation and host adaptation.</title>
        <authorList>
            <person name="Hu X."/>
            <person name="Xiao G."/>
            <person name="Zheng P."/>
            <person name="Shang Y."/>
            <person name="Su Y."/>
            <person name="Zhang X."/>
            <person name="Liu X."/>
            <person name="Zhan S."/>
            <person name="St Leger R.J."/>
            <person name="Wang C."/>
        </authorList>
    </citation>
    <scope>NUCLEOTIDE SEQUENCE [LARGE SCALE GENOMIC DNA]</scope>
    <source>
        <strain evidence="5 6">ARSEF 977</strain>
    </source>
</reference>
<dbReference type="InterPro" id="IPR029058">
    <property type="entry name" value="AB_hydrolase_fold"/>
</dbReference>
<dbReference type="GO" id="GO:0005811">
    <property type="term" value="C:lipid droplet"/>
    <property type="evidence" value="ECO:0007669"/>
    <property type="project" value="TreeGrafter"/>
</dbReference>
<dbReference type="GO" id="GO:0016042">
    <property type="term" value="P:lipid catabolic process"/>
    <property type="evidence" value="ECO:0007669"/>
    <property type="project" value="UniProtKB-KW"/>
</dbReference>
<evidence type="ECO:0000256" key="3">
    <source>
        <dbReference type="SAM" id="Phobius"/>
    </source>
</evidence>